<name>A0A8H6HVN3_9AGAR</name>
<keyword evidence="1" id="KW-0472">Membrane</keyword>
<accession>A0A8H6HVN3</accession>
<dbReference type="AlphaFoldDB" id="A0A8H6HVN3"/>
<feature type="transmembrane region" description="Helical" evidence="1">
    <location>
        <begin position="170"/>
        <end position="192"/>
    </location>
</feature>
<reference evidence="3 4" key="1">
    <citation type="submission" date="2020-07" db="EMBL/GenBank/DDBJ databases">
        <title>Comparative genomics of pyrophilous fungi reveals a link between fire events and developmental genes.</title>
        <authorList>
            <consortium name="DOE Joint Genome Institute"/>
            <person name="Steindorff A.S."/>
            <person name="Carver A."/>
            <person name="Calhoun S."/>
            <person name="Stillman K."/>
            <person name="Liu H."/>
            <person name="Lipzen A."/>
            <person name="Pangilinan J."/>
            <person name="Labutti K."/>
            <person name="Bruns T.D."/>
            <person name="Grigoriev I.V."/>
        </authorList>
    </citation>
    <scope>NUCLEOTIDE SEQUENCE [LARGE SCALE GENOMIC DNA]</scope>
    <source>
        <strain evidence="3 4">CBS 144469</strain>
    </source>
</reference>
<feature type="transmembrane region" description="Helical" evidence="1">
    <location>
        <begin position="87"/>
        <end position="106"/>
    </location>
</feature>
<dbReference type="Proteomes" id="UP000521943">
    <property type="component" value="Unassembled WGS sequence"/>
</dbReference>
<feature type="transmembrane region" description="Helical" evidence="1">
    <location>
        <begin position="239"/>
        <end position="259"/>
    </location>
</feature>
<evidence type="ECO:0000256" key="1">
    <source>
        <dbReference type="SAM" id="Phobius"/>
    </source>
</evidence>
<evidence type="ECO:0000313" key="4">
    <source>
        <dbReference type="Proteomes" id="UP000521943"/>
    </source>
</evidence>
<gene>
    <name evidence="3" type="ORF">DFP72DRAFT_967609</name>
</gene>
<feature type="transmembrane region" description="Helical" evidence="1">
    <location>
        <begin position="265"/>
        <end position="286"/>
    </location>
</feature>
<feature type="domain" description="DUF6533" evidence="2">
    <location>
        <begin position="19"/>
        <end position="60"/>
    </location>
</feature>
<keyword evidence="1" id="KW-1133">Transmembrane helix</keyword>
<dbReference type="OrthoDB" id="2638860at2759"/>
<dbReference type="InterPro" id="IPR045340">
    <property type="entry name" value="DUF6533"/>
</dbReference>
<feature type="transmembrane region" description="Helical" evidence="1">
    <location>
        <begin position="52"/>
        <end position="75"/>
    </location>
</feature>
<sequence length="348" mass="39418">MSAEDALQFAWFVQKGHWFVVATATVTFWDHISTFDLEVELIWKKKASLVQVLYIITRYAANGFFLQGLAVQIWISDYTQFKKSCNSYILIQFWLAGASVTAMQGLMMHRMLSMYKHRRRARTALLFALSILMLAGVVVPLVLSFGFPITKSSIVLGPTLRTCLPGNWPSWSTATWFILIGYDIVVVAFTVWEGLRFLKESQKEVFASETNAPPGNYLETFRTWSRQGVLFRVLIRDSILFPFIGTVSSLIVIVVWLTTPPETGLTFFPVQASSAFTAILGCRLVLNLRTAYYQPFSEEIRMTMKGYDLDILNNSVEYPLEVYTITAQGMGSGDDQAPQTKAPFEPFH</sequence>
<proteinExistence type="predicted"/>
<organism evidence="3 4">
    <name type="scientific">Ephemerocybe angulata</name>
    <dbReference type="NCBI Taxonomy" id="980116"/>
    <lineage>
        <taxon>Eukaryota</taxon>
        <taxon>Fungi</taxon>
        <taxon>Dikarya</taxon>
        <taxon>Basidiomycota</taxon>
        <taxon>Agaricomycotina</taxon>
        <taxon>Agaricomycetes</taxon>
        <taxon>Agaricomycetidae</taxon>
        <taxon>Agaricales</taxon>
        <taxon>Agaricineae</taxon>
        <taxon>Psathyrellaceae</taxon>
        <taxon>Ephemerocybe</taxon>
    </lineage>
</organism>
<dbReference type="EMBL" id="JACGCI010000043">
    <property type="protein sequence ID" value="KAF6752641.1"/>
    <property type="molecule type" value="Genomic_DNA"/>
</dbReference>
<comment type="caution">
    <text evidence="3">The sequence shown here is derived from an EMBL/GenBank/DDBJ whole genome shotgun (WGS) entry which is preliminary data.</text>
</comment>
<evidence type="ECO:0000259" key="2">
    <source>
        <dbReference type="Pfam" id="PF20151"/>
    </source>
</evidence>
<keyword evidence="4" id="KW-1185">Reference proteome</keyword>
<keyword evidence="1" id="KW-0812">Transmembrane</keyword>
<dbReference type="Pfam" id="PF20151">
    <property type="entry name" value="DUF6533"/>
    <property type="match status" value="1"/>
</dbReference>
<protein>
    <recommendedName>
        <fullName evidence="2">DUF6533 domain-containing protein</fullName>
    </recommendedName>
</protein>
<evidence type="ECO:0000313" key="3">
    <source>
        <dbReference type="EMBL" id="KAF6752641.1"/>
    </source>
</evidence>
<feature type="transmembrane region" description="Helical" evidence="1">
    <location>
        <begin position="126"/>
        <end position="150"/>
    </location>
</feature>